<dbReference type="EMBL" id="JAVHJO010000003">
    <property type="protein sequence ID" value="KAK6541482.1"/>
    <property type="molecule type" value="Genomic_DNA"/>
</dbReference>
<protein>
    <submittedName>
        <fullName evidence="3">Uncharacterized protein</fullName>
    </submittedName>
</protein>
<name>A0AAV9XIQ6_9PEZI</name>
<keyword evidence="2" id="KW-0472">Membrane</keyword>
<accession>A0AAV9XIQ6</accession>
<comment type="caution">
    <text evidence="3">The sequence shown here is derived from an EMBL/GenBank/DDBJ whole genome shotgun (WGS) entry which is preliminary data.</text>
</comment>
<organism evidence="3 4">
    <name type="scientific">Orbilia ellipsospora</name>
    <dbReference type="NCBI Taxonomy" id="2528407"/>
    <lineage>
        <taxon>Eukaryota</taxon>
        <taxon>Fungi</taxon>
        <taxon>Dikarya</taxon>
        <taxon>Ascomycota</taxon>
        <taxon>Pezizomycotina</taxon>
        <taxon>Orbiliomycetes</taxon>
        <taxon>Orbiliales</taxon>
        <taxon>Orbiliaceae</taxon>
        <taxon>Orbilia</taxon>
    </lineage>
</organism>
<evidence type="ECO:0000313" key="4">
    <source>
        <dbReference type="Proteomes" id="UP001365542"/>
    </source>
</evidence>
<evidence type="ECO:0000313" key="3">
    <source>
        <dbReference type="EMBL" id="KAK6541482.1"/>
    </source>
</evidence>
<dbReference type="Proteomes" id="UP001365542">
    <property type="component" value="Unassembled WGS sequence"/>
</dbReference>
<sequence length="339" mass="36409">MADDATTTTSQKPTKTTFYPLTTQFKPAASCSSEYWLGTILPDFTPDAVLVNGPPPAYTSVFSNCWPPGFSQGALSTWYSPGICPSGWTTASQSYISRTMYGYCCLDGYKLIADQLPQSLLPKSISQDDFTRDDNDAPVCFQALTAAIAVDFTDLNGEILTTDLRQGHSVIHYPVRVKYMASDFSKFPLDAQPTVLAAELQKDLAPYIRSGLVTIASETGTQTTSETGTTSTGSSAVSSNTTDDNNGPDNTLSQPKKGNTTAIAIGVVVGVVVILAVAGFLFFWRRKKRRQQTGAYPGADGPYKQHQNNDSHIGGIQDWSDAPGGIALAETGNWSKAHQ</sequence>
<evidence type="ECO:0000256" key="1">
    <source>
        <dbReference type="SAM" id="MobiDB-lite"/>
    </source>
</evidence>
<dbReference type="Gene3D" id="1.20.5.510">
    <property type="entry name" value="Single helix bin"/>
    <property type="match status" value="1"/>
</dbReference>
<dbReference type="AlphaFoldDB" id="A0AAV9XIQ6"/>
<feature type="region of interest" description="Disordered" evidence="1">
    <location>
        <begin position="293"/>
        <end position="339"/>
    </location>
</feature>
<gene>
    <name evidence="3" type="ORF">TWF694_007291</name>
</gene>
<feature type="transmembrane region" description="Helical" evidence="2">
    <location>
        <begin position="262"/>
        <end position="284"/>
    </location>
</feature>
<keyword evidence="4" id="KW-1185">Reference proteome</keyword>
<keyword evidence="2" id="KW-1133">Transmembrane helix</keyword>
<feature type="region of interest" description="Disordered" evidence="1">
    <location>
        <begin position="219"/>
        <end position="257"/>
    </location>
</feature>
<keyword evidence="2" id="KW-0812">Transmembrane</keyword>
<proteinExistence type="predicted"/>
<reference evidence="3 4" key="1">
    <citation type="submission" date="2019-10" db="EMBL/GenBank/DDBJ databases">
        <authorList>
            <person name="Palmer J.M."/>
        </authorList>
    </citation>
    <scope>NUCLEOTIDE SEQUENCE [LARGE SCALE GENOMIC DNA]</scope>
    <source>
        <strain evidence="3 4">TWF694</strain>
    </source>
</reference>
<evidence type="ECO:0000256" key="2">
    <source>
        <dbReference type="SAM" id="Phobius"/>
    </source>
</evidence>
<feature type="compositionally biased region" description="Low complexity" evidence="1">
    <location>
        <begin position="219"/>
        <end position="251"/>
    </location>
</feature>